<dbReference type="GO" id="GO:1904680">
    <property type="term" value="F:peptide transmembrane transporter activity"/>
    <property type="evidence" value="ECO:0007669"/>
    <property type="project" value="TreeGrafter"/>
</dbReference>
<dbReference type="InterPro" id="IPR000914">
    <property type="entry name" value="SBP_5_dom"/>
</dbReference>
<dbReference type="PANTHER" id="PTHR30290">
    <property type="entry name" value="PERIPLASMIC BINDING COMPONENT OF ABC TRANSPORTER"/>
    <property type="match status" value="1"/>
</dbReference>
<dbReference type="EMBL" id="CAFBNE010000206">
    <property type="protein sequence ID" value="CAB4971786.1"/>
    <property type="molecule type" value="Genomic_DNA"/>
</dbReference>
<dbReference type="GO" id="GO:0015833">
    <property type="term" value="P:peptide transport"/>
    <property type="evidence" value="ECO:0007669"/>
    <property type="project" value="TreeGrafter"/>
</dbReference>
<keyword evidence="2" id="KW-0813">Transport</keyword>
<reference evidence="5" key="1">
    <citation type="submission" date="2020-05" db="EMBL/GenBank/DDBJ databases">
        <authorList>
            <person name="Chiriac C."/>
            <person name="Salcher M."/>
            <person name="Ghai R."/>
            <person name="Kavagutti S V."/>
        </authorList>
    </citation>
    <scope>NUCLEOTIDE SEQUENCE</scope>
</reference>
<dbReference type="InterPro" id="IPR039424">
    <property type="entry name" value="SBP_5"/>
</dbReference>
<evidence type="ECO:0000256" key="2">
    <source>
        <dbReference type="ARBA" id="ARBA00022448"/>
    </source>
</evidence>
<keyword evidence="3" id="KW-0732">Signal</keyword>
<comment type="similarity">
    <text evidence="1">Belongs to the bacterial solute-binding protein 5 family.</text>
</comment>
<evidence type="ECO:0000256" key="1">
    <source>
        <dbReference type="ARBA" id="ARBA00005695"/>
    </source>
</evidence>
<dbReference type="AlphaFoldDB" id="A0A6J7LTK6"/>
<dbReference type="Pfam" id="PF00496">
    <property type="entry name" value="SBP_bac_5"/>
    <property type="match status" value="1"/>
</dbReference>
<dbReference type="PANTHER" id="PTHR30290:SF9">
    <property type="entry name" value="OLIGOPEPTIDE-BINDING PROTEIN APPA"/>
    <property type="match status" value="1"/>
</dbReference>
<evidence type="ECO:0000259" key="4">
    <source>
        <dbReference type="Pfam" id="PF00496"/>
    </source>
</evidence>
<evidence type="ECO:0000313" key="5">
    <source>
        <dbReference type="EMBL" id="CAB4971786.1"/>
    </source>
</evidence>
<name>A0A6J7LTK6_9ZZZZ</name>
<accession>A0A6J7LTK6</accession>
<evidence type="ECO:0000256" key="3">
    <source>
        <dbReference type="ARBA" id="ARBA00022729"/>
    </source>
</evidence>
<feature type="domain" description="Solute-binding protein family 5" evidence="4">
    <location>
        <begin position="17"/>
        <end position="172"/>
    </location>
</feature>
<dbReference type="SUPFAM" id="SSF53850">
    <property type="entry name" value="Periplasmic binding protein-like II"/>
    <property type="match status" value="1"/>
</dbReference>
<protein>
    <submittedName>
        <fullName evidence="5">Unannotated protein</fullName>
    </submittedName>
</protein>
<gene>
    <name evidence="5" type="ORF">UFOPK3772_03445</name>
</gene>
<organism evidence="5">
    <name type="scientific">freshwater metagenome</name>
    <dbReference type="NCBI Taxonomy" id="449393"/>
    <lineage>
        <taxon>unclassified sequences</taxon>
        <taxon>metagenomes</taxon>
        <taxon>ecological metagenomes</taxon>
    </lineage>
</organism>
<sequence length="281" mass="30044">MFDLAYQGVQDLDKNTIKWWAHALPGTYQLTTNMAKTDSALQNVKNRQAISAAIDRSRVSKIAFFGTVLPSCAQTFIKGNPYHQCVLPNQGKQDLVLAKKLLAEAGNPSGFSFDMTVWARPAWAESAQIMAQDLAKVGIIANITVKQDTVAIADMNAGKYEMMFSGNNAPTPYLQLANWFGIGGAWQSWSKVNDQVVIAAIDQLGSAMNPTSAKTLLAAANRAAYGNSVHVPVADRAVISGSRLPVGLLQATIPGEWLYVATTPLISSQRGPAGFNTGATG</sequence>
<proteinExistence type="inferred from homology"/>
<dbReference type="Gene3D" id="3.10.105.10">
    <property type="entry name" value="Dipeptide-binding Protein, Domain 3"/>
    <property type="match status" value="1"/>
</dbReference>